<comment type="caution">
    <text evidence="2">The sequence shown here is derived from an EMBL/GenBank/DDBJ whole genome shotgun (WGS) entry which is preliminary data.</text>
</comment>
<evidence type="ECO:0000313" key="2">
    <source>
        <dbReference type="EMBL" id="TYC08533.1"/>
    </source>
</evidence>
<gene>
    <name evidence="2" type="ORF">FXF65_37175</name>
</gene>
<feature type="signal peptide" evidence="1">
    <location>
        <begin position="1"/>
        <end position="27"/>
    </location>
</feature>
<feature type="chain" id="PRO_5023114663" description="Secreted protein" evidence="1">
    <location>
        <begin position="28"/>
        <end position="151"/>
    </location>
</feature>
<dbReference type="Proteomes" id="UP000322634">
    <property type="component" value="Unassembled WGS sequence"/>
</dbReference>
<evidence type="ECO:0000256" key="1">
    <source>
        <dbReference type="SAM" id="SignalP"/>
    </source>
</evidence>
<keyword evidence="3" id="KW-1185">Reference proteome</keyword>
<evidence type="ECO:0008006" key="4">
    <source>
        <dbReference type="Google" id="ProtNLM"/>
    </source>
</evidence>
<organism evidence="2 3">
    <name type="scientific">Actinomadura syzygii</name>
    <dbReference type="NCBI Taxonomy" id="1427538"/>
    <lineage>
        <taxon>Bacteria</taxon>
        <taxon>Bacillati</taxon>
        <taxon>Actinomycetota</taxon>
        <taxon>Actinomycetes</taxon>
        <taxon>Streptosporangiales</taxon>
        <taxon>Thermomonosporaceae</taxon>
        <taxon>Actinomadura</taxon>
    </lineage>
</organism>
<name>A0A5D0TS60_9ACTN</name>
<keyword evidence="1" id="KW-0732">Signal</keyword>
<proteinExistence type="predicted"/>
<dbReference type="AlphaFoldDB" id="A0A5D0TS60"/>
<sequence length="151" mass="15956">MPKAVAAGGAVLAAAAVLAVAPQGAHADAGGCSDRWGNTPNACITVYGAGTKAYTVVGSISLGQLRCDLALMLYGTLPNGQWWGDAKRVPCGEVHRTGPDTRWRSEHTWSFNPPKSFKADTQLCVKYGIYNASTATTAWDNGRQACIWIEA</sequence>
<accession>A0A5D0TS60</accession>
<evidence type="ECO:0000313" key="3">
    <source>
        <dbReference type="Proteomes" id="UP000322634"/>
    </source>
</evidence>
<reference evidence="2 3" key="1">
    <citation type="submission" date="2019-08" db="EMBL/GenBank/DDBJ databases">
        <title>Actinomadura sp. nov. CYP1-5 isolated from mountain soil.</title>
        <authorList>
            <person name="Songsumanus A."/>
            <person name="Kuncharoen N."/>
            <person name="Kudo T."/>
            <person name="Yuki M."/>
            <person name="Igarashi Y."/>
            <person name="Tanasupawat S."/>
        </authorList>
    </citation>
    <scope>NUCLEOTIDE SEQUENCE [LARGE SCALE GENOMIC DNA]</scope>
    <source>
        <strain evidence="2 3">GKU157</strain>
    </source>
</reference>
<protein>
    <recommendedName>
        <fullName evidence="4">Secreted protein</fullName>
    </recommendedName>
</protein>
<dbReference type="EMBL" id="VSFF01000016">
    <property type="protein sequence ID" value="TYC08533.1"/>
    <property type="molecule type" value="Genomic_DNA"/>
</dbReference>